<dbReference type="InterPro" id="IPR050583">
    <property type="entry name" value="Mycobacterial_A85_antigen"/>
</dbReference>
<comment type="caution">
    <text evidence="1">The sequence shown here is derived from an EMBL/GenBank/DDBJ whole genome shotgun (WGS) entry which is preliminary data.</text>
</comment>
<dbReference type="RefSeq" id="WP_390234317.1">
    <property type="nucleotide sequence ID" value="NZ_JBHSWI010000001.1"/>
</dbReference>
<dbReference type="SUPFAM" id="SSF53474">
    <property type="entry name" value="alpha/beta-Hydrolases"/>
    <property type="match status" value="1"/>
</dbReference>
<dbReference type="InterPro" id="IPR029058">
    <property type="entry name" value="AB_hydrolase_fold"/>
</dbReference>
<reference evidence="2" key="1">
    <citation type="journal article" date="2019" name="Int. J. Syst. Evol. Microbiol.">
        <title>The Global Catalogue of Microorganisms (GCM) 10K type strain sequencing project: providing services to taxonomists for standard genome sequencing and annotation.</title>
        <authorList>
            <consortium name="The Broad Institute Genomics Platform"/>
            <consortium name="The Broad Institute Genome Sequencing Center for Infectious Disease"/>
            <person name="Wu L."/>
            <person name="Ma J."/>
        </authorList>
    </citation>
    <scope>NUCLEOTIDE SEQUENCE [LARGE SCALE GENOMIC DNA]</scope>
    <source>
        <strain evidence="2">CGMCC 1.16026</strain>
    </source>
</reference>
<keyword evidence="2" id="KW-1185">Reference proteome</keyword>
<organism evidence="1 2">
    <name type="scientific">Granulicella cerasi</name>
    <dbReference type="NCBI Taxonomy" id="741063"/>
    <lineage>
        <taxon>Bacteria</taxon>
        <taxon>Pseudomonadati</taxon>
        <taxon>Acidobacteriota</taxon>
        <taxon>Terriglobia</taxon>
        <taxon>Terriglobales</taxon>
        <taxon>Acidobacteriaceae</taxon>
        <taxon>Granulicella</taxon>
    </lineage>
</organism>
<protein>
    <submittedName>
        <fullName evidence="1">Esterase family protein</fullName>
    </submittedName>
</protein>
<proteinExistence type="predicted"/>
<dbReference type="InterPro" id="IPR000801">
    <property type="entry name" value="Esterase-like"/>
</dbReference>
<gene>
    <name evidence="1" type="ORF">ACFQBQ_05730</name>
</gene>
<sequence>MLLACGLAGDIAQSTVEEVLPVVQIENREPARRFAEVCFGQVDADVARIGQVAGLEVAQDAIAGVGVELAFFGVGGVVQRGRRIERRAVKGQTNGGGCGYDLQGFDTTRGRLLALRVSEGKAMNREYHRWWSGDLGRDMEMLVFGHDGLPAIVFPTSCGRFFEFEDQGMVKAVADKIAQGRLQLFCVDSVDCESWYNDGVGADWRAARHVSYEHYILRDVLPLVRQKNRSPHLAAVGCSFGGYHALNIALKHPDLFTGALSMSGAFDLRGLGFLDEHYDDNCYFNLPLDYVPNITDHGYLEQLRRNTYVLATGIHDQCWNDNERMAAELRAKGIPVRLDVWGDNARHDWPWWQRMAHVYL</sequence>
<dbReference type="PANTHER" id="PTHR48098:SF3">
    <property type="entry name" value="IRON(III) ENTEROBACTIN ESTERASE"/>
    <property type="match status" value="1"/>
</dbReference>
<evidence type="ECO:0000313" key="2">
    <source>
        <dbReference type="Proteomes" id="UP001596391"/>
    </source>
</evidence>
<dbReference type="Pfam" id="PF00756">
    <property type="entry name" value="Esterase"/>
    <property type="match status" value="1"/>
</dbReference>
<dbReference type="Gene3D" id="3.40.50.1820">
    <property type="entry name" value="alpha/beta hydrolase"/>
    <property type="match status" value="1"/>
</dbReference>
<dbReference type="PANTHER" id="PTHR48098">
    <property type="entry name" value="ENTEROCHELIN ESTERASE-RELATED"/>
    <property type="match status" value="1"/>
</dbReference>
<dbReference type="Proteomes" id="UP001596391">
    <property type="component" value="Unassembled WGS sequence"/>
</dbReference>
<evidence type="ECO:0000313" key="1">
    <source>
        <dbReference type="EMBL" id="MFC6645100.1"/>
    </source>
</evidence>
<name>A0ABW1Z6A6_9BACT</name>
<dbReference type="EMBL" id="JBHSWI010000001">
    <property type="protein sequence ID" value="MFC6645100.1"/>
    <property type="molecule type" value="Genomic_DNA"/>
</dbReference>
<accession>A0ABW1Z6A6</accession>